<dbReference type="GO" id="GO:0005886">
    <property type="term" value="C:plasma membrane"/>
    <property type="evidence" value="ECO:0007669"/>
    <property type="project" value="TreeGrafter"/>
</dbReference>
<comment type="caution">
    <text evidence="4">The sequence shown here is derived from an EMBL/GenBank/DDBJ whole genome shotgun (WGS) entry which is preliminary data.</text>
</comment>
<feature type="domain" description="T-SNARE coiled-coil homology" evidence="3">
    <location>
        <begin position="174"/>
        <end position="236"/>
    </location>
</feature>
<name>A0A8T1VWQ6_9STRA</name>
<organism evidence="4 5">
    <name type="scientific">Phytophthora pseudosyringae</name>
    <dbReference type="NCBI Taxonomy" id="221518"/>
    <lineage>
        <taxon>Eukaryota</taxon>
        <taxon>Sar</taxon>
        <taxon>Stramenopiles</taxon>
        <taxon>Oomycota</taxon>
        <taxon>Peronosporomycetes</taxon>
        <taxon>Peronosporales</taxon>
        <taxon>Peronosporaceae</taxon>
        <taxon>Phytophthora</taxon>
    </lineage>
</organism>
<feature type="region of interest" description="Disordered" evidence="2">
    <location>
        <begin position="135"/>
        <end position="164"/>
    </location>
</feature>
<dbReference type="PROSITE" id="PS00028">
    <property type="entry name" value="ZINC_FINGER_C2H2_1"/>
    <property type="match status" value="1"/>
</dbReference>
<dbReference type="EMBL" id="JAGDFM010000115">
    <property type="protein sequence ID" value="KAG7385755.1"/>
    <property type="molecule type" value="Genomic_DNA"/>
</dbReference>
<dbReference type="PROSITE" id="PS50192">
    <property type="entry name" value="T_SNARE"/>
    <property type="match status" value="1"/>
</dbReference>
<dbReference type="InterPro" id="IPR000727">
    <property type="entry name" value="T_SNARE_dom"/>
</dbReference>
<evidence type="ECO:0000313" key="5">
    <source>
        <dbReference type="Proteomes" id="UP000694044"/>
    </source>
</evidence>
<dbReference type="PANTHER" id="PTHR19305">
    <property type="entry name" value="SYNAPTOSOMAL ASSOCIATED PROTEIN"/>
    <property type="match status" value="1"/>
</dbReference>
<evidence type="ECO:0000313" key="4">
    <source>
        <dbReference type="EMBL" id="KAG7385755.1"/>
    </source>
</evidence>
<dbReference type="AlphaFoldDB" id="A0A8T1VWQ6"/>
<evidence type="ECO:0000256" key="1">
    <source>
        <dbReference type="ARBA" id="ARBA00009480"/>
    </source>
</evidence>
<reference evidence="4" key="1">
    <citation type="submission" date="2021-02" db="EMBL/GenBank/DDBJ databases">
        <authorList>
            <person name="Palmer J.M."/>
        </authorList>
    </citation>
    <scope>NUCLEOTIDE SEQUENCE</scope>
    <source>
        <strain evidence="4">SCRP734</strain>
    </source>
</reference>
<proteinExistence type="inferred from homology"/>
<keyword evidence="5" id="KW-1185">Reference proteome</keyword>
<dbReference type="Proteomes" id="UP000694044">
    <property type="component" value="Unassembled WGS sequence"/>
</dbReference>
<evidence type="ECO:0000256" key="2">
    <source>
        <dbReference type="SAM" id="MobiDB-lite"/>
    </source>
</evidence>
<dbReference type="SMART" id="SM00397">
    <property type="entry name" value="t_SNARE"/>
    <property type="match status" value="2"/>
</dbReference>
<evidence type="ECO:0000259" key="3">
    <source>
        <dbReference type="PROSITE" id="PS50192"/>
    </source>
</evidence>
<dbReference type="OrthoDB" id="19261at2759"/>
<dbReference type="InterPro" id="IPR013087">
    <property type="entry name" value="Znf_C2H2_type"/>
</dbReference>
<dbReference type="PANTHER" id="PTHR19305:SF9">
    <property type="entry name" value="SYNAPTOSOMAL-ASSOCIATED PROTEIN 29"/>
    <property type="match status" value="1"/>
</dbReference>
<gene>
    <name evidence="4" type="ORF">PHYPSEUDO_001108</name>
</gene>
<sequence>MFLKYECVINQPFSEKNMAAPREDSVAALEWQQRHTQALRDTAESLQMGRATTHTLSMQGEQLGRSERVVDETQATVDMSRRVLRGMTWSGWLYNKLSTGPQLSANQGASEIAMGFICPDCKVMFESPEQLGMHYGSAHERRGGDAGRSPTFGENRPSGDQNRRLQLQSQVVEKSSDDIHDRFLRDLAPQLAELKEQSLALGSALDTQNEQLERLDSKIGRVHHDMKRTGIQANKLAGKKILVVFRFRCAFQEVSTGKFLRDVDGEALLGADVVVDGCTFRAYTLGDDSDVWGFQSEKSSHFLGINRYGNLKVRGADFNSYEQFLVESKPSTPLFCLSSFFGLGGWVAAKGSADSNSLAIIRGTPENKPQAAHFKVVNLEDGINIEPRDK</sequence>
<accession>A0A8T1VWQ6</accession>
<protein>
    <recommendedName>
        <fullName evidence="3">t-SNARE coiled-coil homology domain-containing protein</fullName>
    </recommendedName>
</protein>
<comment type="similarity">
    <text evidence="1">Belongs to the SNAP-25 family.</text>
</comment>